<evidence type="ECO:0008006" key="2">
    <source>
        <dbReference type="Google" id="ProtNLM"/>
    </source>
</evidence>
<sequence>MPDYEQIIPRILTGAGTGDRRPSAAPAKARVVGAYLSQPLEQVKRPAYAHAVLQLPGVTGLEIPLCTTMARDDAKWLMDVLPPGARNIATLMGACDEAAADDPAFGLASTDPAGRNRALDLLQQARHSIARMTERGQHVLALEVHSSPTHRDNVDGTSQEFAASLAQAADWDWGETALVVEHCDAARSSGGASKGFLTLDEEIDAVETVRALSPRTPVMMSINWGRSAIDTRNAGGPLTQIDRLRRHGLLAGVILSGASDRASSYGAPWTDAQLPAAAPDGSGEASSLLTPQRAVEAMERAGDHLLFDGVTFAIMPQWTPSQERLRYVRGLLSVMPRGHLSVAF</sequence>
<dbReference type="Pfam" id="PF16154">
    <property type="entry name" value="DUF4862"/>
    <property type="match status" value="1"/>
</dbReference>
<name>A0A0B7NP83_PROFF</name>
<organism evidence="1">
    <name type="scientific">Propionibacterium freudenreichii subsp. freudenreichii</name>
    <dbReference type="NCBI Taxonomy" id="66712"/>
    <lineage>
        <taxon>Bacteria</taxon>
        <taxon>Bacillati</taxon>
        <taxon>Actinomycetota</taxon>
        <taxon>Actinomycetes</taxon>
        <taxon>Propionibacteriales</taxon>
        <taxon>Propionibacteriaceae</taxon>
        <taxon>Propionibacterium</taxon>
    </lineage>
</organism>
<dbReference type="InterPro" id="IPR032344">
    <property type="entry name" value="DUF4862"/>
</dbReference>
<accession>A0A0B7NP83</accession>
<dbReference type="KEGG" id="pfre:RM25_0208"/>
<dbReference type="AlphaFoldDB" id="A0A0B7NP83"/>
<reference evidence="1" key="1">
    <citation type="submission" date="2014-08" db="EMBL/GenBank/DDBJ databases">
        <authorList>
            <person name="Falentin Helene"/>
        </authorList>
    </citation>
    <scope>NUCLEOTIDE SEQUENCE</scope>
</reference>
<dbReference type="RefSeq" id="WP_013160145.1">
    <property type="nucleotide sequence ID" value="NZ_CP010341.1"/>
</dbReference>
<evidence type="ECO:0000313" key="1">
    <source>
        <dbReference type="EMBL" id="CEP25680.1"/>
    </source>
</evidence>
<dbReference type="EMBL" id="LM676381">
    <property type="protein sequence ID" value="CEP25680.1"/>
    <property type="molecule type" value="Genomic_DNA"/>
</dbReference>
<proteinExistence type="predicted"/>
<gene>
    <name evidence="1" type="ORF">PFCIRM138_10635</name>
</gene>
<dbReference type="PATRIC" id="fig|66712.6.peg.213"/>
<protein>
    <recommendedName>
        <fullName evidence="2">Chemotaxis protein, resembles CheA</fullName>
    </recommendedName>
</protein>